<feature type="transmembrane region" description="Helical" evidence="6">
    <location>
        <begin position="110"/>
        <end position="131"/>
    </location>
</feature>
<feature type="transmembrane region" description="Helical" evidence="6">
    <location>
        <begin position="45"/>
        <end position="65"/>
    </location>
</feature>
<dbReference type="GO" id="GO:0005886">
    <property type="term" value="C:plasma membrane"/>
    <property type="evidence" value="ECO:0007669"/>
    <property type="project" value="UniProtKB-SubCell"/>
</dbReference>
<evidence type="ECO:0000313" key="7">
    <source>
        <dbReference type="EMBL" id="MDR7162615.1"/>
    </source>
</evidence>
<evidence type="ECO:0000256" key="1">
    <source>
        <dbReference type="ARBA" id="ARBA00004651"/>
    </source>
</evidence>
<feature type="transmembrane region" description="Helical" evidence="6">
    <location>
        <begin position="77"/>
        <end position="98"/>
    </location>
</feature>
<dbReference type="Proteomes" id="UP001262032">
    <property type="component" value="Unassembled WGS sequence"/>
</dbReference>
<proteinExistence type="predicted"/>
<feature type="transmembrane region" description="Helical" evidence="6">
    <location>
        <begin position="179"/>
        <end position="198"/>
    </location>
</feature>
<feature type="transmembrane region" description="Helical" evidence="6">
    <location>
        <begin position="260"/>
        <end position="281"/>
    </location>
</feature>
<dbReference type="PANTHER" id="PTHR30250">
    <property type="entry name" value="PST FAMILY PREDICTED COLANIC ACID TRANSPORTER"/>
    <property type="match status" value="1"/>
</dbReference>
<dbReference type="EMBL" id="JAVDWN010000001">
    <property type="protein sequence ID" value="MDR7162615.1"/>
    <property type="molecule type" value="Genomic_DNA"/>
</dbReference>
<dbReference type="PANTHER" id="PTHR30250:SF11">
    <property type="entry name" value="O-ANTIGEN TRANSPORTER-RELATED"/>
    <property type="match status" value="1"/>
</dbReference>
<comment type="subcellular location">
    <subcellularLocation>
        <location evidence="1">Cell membrane</location>
        <topology evidence="1">Multi-pass membrane protein</topology>
    </subcellularLocation>
</comment>
<dbReference type="InterPro" id="IPR002797">
    <property type="entry name" value="Polysacc_synth"/>
</dbReference>
<reference evidence="7" key="1">
    <citation type="submission" date="2023-07" db="EMBL/GenBank/DDBJ databases">
        <title>Sorghum-associated microbial communities from plants grown in Nebraska, USA.</title>
        <authorList>
            <person name="Schachtman D."/>
        </authorList>
    </citation>
    <scope>NUCLEOTIDE SEQUENCE</scope>
    <source>
        <strain evidence="7">BE261</strain>
    </source>
</reference>
<sequence>MASILPILAFFDLGFGGAATNWATEYGNSPTAAMKAQLQRRLQRALVTAGLPVLCGILLSVFLASWGLRNDYKWLDIPIAVLSITLALYFLSVPSAIISKLLIGMGRSSTWIIIQVLQPLTALGFAALSIGLNRHELIPITPALSLLTMCSVGAYFGLRSIRTRLKDVMVSRSSTSVREPIFAAAWPMLIILIANPLALSSDRLLLSWFGSPSDVATYSLGAQLFAPALALLSTMGMSLWPHFAKKRFHGSNASPWPMTIIFTLAALVGSALLLALSPWLASVISGGQIILPLLLLLCLSASFVVQAAQLPIGMYMMHGSGPKFQAGLLVVMFMMKFVLSLLWIPLLGAGGPALATAASILFCQVAPGVYLVVRKIA</sequence>
<evidence type="ECO:0000256" key="2">
    <source>
        <dbReference type="ARBA" id="ARBA00022475"/>
    </source>
</evidence>
<evidence type="ECO:0000256" key="3">
    <source>
        <dbReference type="ARBA" id="ARBA00022692"/>
    </source>
</evidence>
<evidence type="ECO:0000256" key="5">
    <source>
        <dbReference type="ARBA" id="ARBA00023136"/>
    </source>
</evidence>
<gene>
    <name evidence="7" type="ORF">J2X12_000616</name>
</gene>
<accession>A0AAW8N6N2</accession>
<feature type="transmembrane region" description="Helical" evidence="6">
    <location>
        <begin position="353"/>
        <end position="373"/>
    </location>
</feature>
<organism evidence="7 8">
    <name type="scientific">Pseudarthrobacter oxydans</name>
    <name type="common">Arthrobacter oxydans</name>
    <dbReference type="NCBI Taxonomy" id="1671"/>
    <lineage>
        <taxon>Bacteria</taxon>
        <taxon>Bacillati</taxon>
        <taxon>Actinomycetota</taxon>
        <taxon>Actinomycetes</taxon>
        <taxon>Micrococcales</taxon>
        <taxon>Micrococcaceae</taxon>
        <taxon>Pseudarthrobacter</taxon>
    </lineage>
</organism>
<keyword evidence="3 6" id="KW-0812">Transmembrane</keyword>
<comment type="caution">
    <text evidence="7">The sequence shown here is derived from an EMBL/GenBank/DDBJ whole genome shotgun (WGS) entry which is preliminary data.</text>
</comment>
<evidence type="ECO:0000256" key="6">
    <source>
        <dbReference type="SAM" id="Phobius"/>
    </source>
</evidence>
<name>A0AAW8N6N2_PSEOX</name>
<keyword evidence="5 6" id="KW-0472">Membrane</keyword>
<evidence type="ECO:0000313" key="8">
    <source>
        <dbReference type="Proteomes" id="UP001262032"/>
    </source>
</evidence>
<feature type="transmembrane region" description="Helical" evidence="6">
    <location>
        <begin position="137"/>
        <end position="158"/>
    </location>
</feature>
<dbReference type="Pfam" id="PF01943">
    <property type="entry name" value="Polysacc_synt"/>
    <property type="match status" value="1"/>
</dbReference>
<dbReference type="InterPro" id="IPR050833">
    <property type="entry name" value="Poly_Biosynth_Transport"/>
</dbReference>
<feature type="transmembrane region" description="Helical" evidence="6">
    <location>
        <begin position="218"/>
        <end position="240"/>
    </location>
</feature>
<feature type="transmembrane region" description="Helical" evidence="6">
    <location>
        <begin position="287"/>
        <end position="305"/>
    </location>
</feature>
<keyword evidence="2" id="KW-1003">Cell membrane</keyword>
<protein>
    <submittedName>
        <fullName evidence="7">O-antigen/teichoic acid export membrane protein</fullName>
    </submittedName>
</protein>
<feature type="transmembrane region" description="Helical" evidence="6">
    <location>
        <begin position="326"/>
        <end position="347"/>
    </location>
</feature>
<dbReference type="AlphaFoldDB" id="A0AAW8N6N2"/>
<evidence type="ECO:0000256" key="4">
    <source>
        <dbReference type="ARBA" id="ARBA00022989"/>
    </source>
</evidence>
<keyword evidence="4 6" id="KW-1133">Transmembrane helix</keyword>